<dbReference type="InterPro" id="IPR002800">
    <property type="entry name" value="Rv2949c-like"/>
</dbReference>
<keyword evidence="2" id="KW-1185">Reference proteome</keyword>
<proteinExistence type="predicted"/>
<keyword evidence="1" id="KW-0456">Lyase</keyword>
<dbReference type="GO" id="GO:0016829">
    <property type="term" value="F:lyase activity"/>
    <property type="evidence" value="ECO:0007669"/>
    <property type="project" value="UniProtKB-KW"/>
</dbReference>
<dbReference type="Gene3D" id="3.40.1410.10">
    <property type="entry name" value="Chorismate lyase-like"/>
    <property type="match status" value="1"/>
</dbReference>
<dbReference type="SUPFAM" id="SSF64288">
    <property type="entry name" value="Chorismate lyase-like"/>
    <property type="match status" value="1"/>
</dbReference>
<dbReference type="Pfam" id="PF01947">
    <property type="entry name" value="Rv2949c-like"/>
    <property type="match status" value="1"/>
</dbReference>
<protein>
    <submittedName>
        <fullName evidence="1">Chorismate-pyruvate lyase</fullName>
    </submittedName>
</protein>
<sequence length="185" mass="20239">MVLEQDGSTTRILSALVGVRLQLRTLTQDLAPSAQALPQKTRVALSLSAHQKVVVRTSELRTPVGLVVSRNRVIMVGSHPMIGEIIARPDHPLGLVLRAHQVEQHRQLLDAGIRAVSWEADEKAVISMWRSYFISIDGKPVLWIEEMFCPRFVPVLEAFPRSLSPSPLPAVAKTTASAVLAGQTA</sequence>
<gene>
    <name evidence="1" type="ORF">J2853_009760</name>
</gene>
<dbReference type="RefSeq" id="WP_307569516.1">
    <property type="nucleotide sequence ID" value="NZ_JAUSQU010000003.1"/>
</dbReference>
<name>A0ABT9QWY1_9ACTN</name>
<evidence type="ECO:0000313" key="2">
    <source>
        <dbReference type="Proteomes" id="UP001225356"/>
    </source>
</evidence>
<reference evidence="1 2" key="1">
    <citation type="submission" date="2023-07" db="EMBL/GenBank/DDBJ databases">
        <title>Sequencing the genomes of 1000 actinobacteria strains.</title>
        <authorList>
            <person name="Klenk H.-P."/>
        </authorList>
    </citation>
    <scope>NUCLEOTIDE SEQUENCE [LARGE SCALE GENOMIC DNA]</scope>
    <source>
        <strain evidence="1 2">DSM 46740</strain>
    </source>
</reference>
<accession>A0ABT9QWY1</accession>
<dbReference type="InterPro" id="IPR028978">
    <property type="entry name" value="Chorismate_lyase_/UTRA_dom_sf"/>
</dbReference>
<organism evidence="1 2">
    <name type="scientific">Streptosporangium lutulentum</name>
    <dbReference type="NCBI Taxonomy" id="1461250"/>
    <lineage>
        <taxon>Bacteria</taxon>
        <taxon>Bacillati</taxon>
        <taxon>Actinomycetota</taxon>
        <taxon>Actinomycetes</taxon>
        <taxon>Streptosporangiales</taxon>
        <taxon>Streptosporangiaceae</taxon>
        <taxon>Streptosporangium</taxon>
    </lineage>
</organism>
<comment type="caution">
    <text evidence="1">The sequence shown here is derived from an EMBL/GenBank/DDBJ whole genome shotgun (WGS) entry which is preliminary data.</text>
</comment>
<dbReference type="Proteomes" id="UP001225356">
    <property type="component" value="Unassembled WGS sequence"/>
</dbReference>
<evidence type="ECO:0000313" key="1">
    <source>
        <dbReference type="EMBL" id="MDP9850464.1"/>
    </source>
</evidence>
<dbReference type="EMBL" id="JAUSQU010000003">
    <property type="protein sequence ID" value="MDP9850464.1"/>
    <property type="molecule type" value="Genomic_DNA"/>
</dbReference>